<gene>
    <name evidence="3" type="ORF">LOC68_26300</name>
</gene>
<name>A0A9X1MSY9_9BACT</name>
<evidence type="ECO:0000256" key="1">
    <source>
        <dbReference type="SAM" id="Phobius"/>
    </source>
</evidence>
<evidence type="ECO:0000313" key="4">
    <source>
        <dbReference type="Proteomes" id="UP001139103"/>
    </source>
</evidence>
<evidence type="ECO:0000259" key="2">
    <source>
        <dbReference type="Pfam" id="PF07596"/>
    </source>
</evidence>
<accession>A0A9X1MSY9</accession>
<sequence>MSHLRGTRRGFTLVELLVVIAIIGVLIALLLPAVQQAREAARRMQCTNNMKQMGLAVHNFHDTYNGLPPSVSYQWGHTTWSFLLPYLEQGALYDQMDIRIWPEADDSSQGVTNNRAVFAQEGAKNITPYMCPSRPKRESGKSVAGMTFGAYDYTILAYSETRTGWDEFSFWINLDDQSQALRMARTTPGAWPLAISGWSPRDTFSRVTDGLSNTAIFSEKHVPVSKIGKCCSSANGETDGFFFFNGPWEDREVMAAGPVKNRPLARGPQHVVTDVVAPGNPTVGSWHSGVVNFLLTDGSVRGLPLTVDQTALHNLVRCNDGQVVTLP</sequence>
<dbReference type="SUPFAM" id="SSF54523">
    <property type="entry name" value="Pili subunits"/>
    <property type="match status" value="1"/>
</dbReference>
<dbReference type="InterPro" id="IPR012902">
    <property type="entry name" value="N_methyl_site"/>
</dbReference>
<dbReference type="NCBIfam" id="TIGR04294">
    <property type="entry name" value="pre_pil_HX9DG"/>
    <property type="match status" value="1"/>
</dbReference>
<dbReference type="NCBIfam" id="TIGR02532">
    <property type="entry name" value="IV_pilin_GFxxxE"/>
    <property type="match status" value="1"/>
</dbReference>
<dbReference type="InterPro" id="IPR011453">
    <property type="entry name" value="DUF1559"/>
</dbReference>
<keyword evidence="1" id="KW-1133">Transmembrane helix</keyword>
<keyword evidence="1" id="KW-0812">Transmembrane</keyword>
<dbReference type="Pfam" id="PF07596">
    <property type="entry name" value="SBP_bac_10"/>
    <property type="match status" value="1"/>
</dbReference>
<reference evidence="3" key="1">
    <citation type="submission" date="2021-11" db="EMBL/GenBank/DDBJ databases">
        <title>Genome sequence.</title>
        <authorList>
            <person name="Sun Q."/>
        </authorList>
    </citation>
    <scope>NUCLEOTIDE SEQUENCE</scope>
    <source>
        <strain evidence="3">JC732</strain>
    </source>
</reference>
<dbReference type="Pfam" id="PF07963">
    <property type="entry name" value="N_methyl"/>
    <property type="match status" value="1"/>
</dbReference>
<dbReference type="PANTHER" id="PTHR30093">
    <property type="entry name" value="GENERAL SECRETION PATHWAY PROTEIN G"/>
    <property type="match status" value="1"/>
</dbReference>
<dbReference type="PANTHER" id="PTHR30093:SF2">
    <property type="entry name" value="TYPE II SECRETION SYSTEM PROTEIN H"/>
    <property type="match status" value="1"/>
</dbReference>
<feature type="transmembrane region" description="Helical" evidence="1">
    <location>
        <begin position="12"/>
        <end position="34"/>
    </location>
</feature>
<dbReference type="Gene3D" id="3.30.700.10">
    <property type="entry name" value="Glycoprotein, Type 4 Pilin"/>
    <property type="match status" value="1"/>
</dbReference>
<comment type="caution">
    <text evidence="3">The sequence shown here is derived from an EMBL/GenBank/DDBJ whole genome shotgun (WGS) entry which is preliminary data.</text>
</comment>
<dbReference type="EMBL" id="JAJKFT010000010">
    <property type="protein sequence ID" value="MCC9631922.1"/>
    <property type="molecule type" value="Genomic_DNA"/>
</dbReference>
<organism evidence="3 4">
    <name type="scientific">Blastopirellula sediminis</name>
    <dbReference type="NCBI Taxonomy" id="2894196"/>
    <lineage>
        <taxon>Bacteria</taxon>
        <taxon>Pseudomonadati</taxon>
        <taxon>Planctomycetota</taxon>
        <taxon>Planctomycetia</taxon>
        <taxon>Pirellulales</taxon>
        <taxon>Pirellulaceae</taxon>
        <taxon>Blastopirellula</taxon>
    </lineage>
</organism>
<dbReference type="PROSITE" id="PS00409">
    <property type="entry name" value="PROKAR_NTER_METHYL"/>
    <property type="match status" value="1"/>
</dbReference>
<dbReference type="InterPro" id="IPR045584">
    <property type="entry name" value="Pilin-like"/>
</dbReference>
<keyword evidence="1" id="KW-0472">Membrane</keyword>
<keyword evidence="4" id="KW-1185">Reference proteome</keyword>
<dbReference type="AlphaFoldDB" id="A0A9X1MSY9"/>
<proteinExistence type="predicted"/>
<protein>
    <submittedName>
        <fullName evidence="3">DUF1559 domain-containing protein</fullName>
    </submittedName>
</protein>
<evidence type="ECO:0000313" key="3">
    <source>
        <dbReference type="EMBL" id="MCC9631922.1"/>
    </source>
</evidence>
<dbReference type="RefSeq" id="WP_230224753.1">
    <property type="nucleotide sequence ID" value="NZ_JAJKFT010000010.1"/>
</dbReference>
<feature type="domain" description="DUF1559" evidence="2">
    <location>
        <begin position="35"/>
        <end position="309"/>
    </location>
</feature>
<dbReference type="InterPro" id="IPR027558">
    <property type="entry name" value="Pre_pil_HX9DG_C"/>
</dbReference>
<dbReference type="Proteomes" id="UP001139103">
    <property type="component" value="Unassembled WGS sequence"/>
</dbReference>